<sequence>MPFVVDGDVRLFYERVVGPKRPIMFLHGWCCDHTYLQPQFDHFANLGHEVVAVDFRGHGQSDKPISHYSMQLFADDVIAVAQHLQLRPPVIVGHSMGGIVAFELAKRSATLPAAIVMLDSAVAIPSASRPGIEPFLSGLRGPGYRHVLADYVRNALFISTDDRQRRSEIPDAMAKTPQHVLVSAFEGLRDYNPEAGGNVRVPGLYIEADEPTPRSDTARLRDLAPELLFGKTVASGHFCQLEVPDQINAMIARFIEVTVSA</sequence>
<keyword evidence="1" id="KW-0378">Hydrolase</keyword>
<protein>
    <submittedName>
        <fullName evidence="3">Pimeloyl-ACP methyl ester carboxylesterase</fullName>
    </submittedName>
</protein>
<dbReference type="RefSeq" id="WP_060604178.1">
    <property type="nucleotide sequence ID" value="NZ_FQZC01000002.1"/>
</dbReference>
<dbReference type="Proteomes" id="UP000184290">
    <property type="component" value="Unassembled WGS sequence"/>
</dbReference>
<dbReference type="PRINTS" id="PR00111">
    <property type="entry name" value="ABHYDROLASE"/>
</dbReference>
<accession>A0ABY1IH33</accession>
<feature type="domain" description="AB hydrolase-1" evidence="2">
    <location>
        <begin position="24"/>
        <end position="249"/>
    </location>
</feature>
<name>A0ABY1IH33_9HYPH</name>
<evidence type="ECO:0000313" key="3">
    <source>
        <dbReference type="EMBL" id="SHJ16382.1"/>
    </source>
</evidence>
<dbReference type="Gene3D" id="3.40.50.1820">
    <property type="entry name" value="alpha/beta hydrolase"/>
    <property type="match status" value="1"/>
</dbReference>
<evidence type="ECO:0000313" key="4">
    <source>
        <dbReference type="Proteomes" id="UP000184290"/>
    </source>
</evidence>
<gene>
    <name evidence="3" type="ORF">SAMN02745911_1875</name>
</gene>
<proteinExistence type="predicted"/>
<keyword evidence="4" id="KW-1185">Reference proteome</keyword>
<dbReference type="PANTHER" id="PTHR43798">
    <property type="entry name" value="MONOACYLGLYCEROL LIPASE"/>
    <property type="match status" value="1"/>
</dbReference>
<organism evidence="3 4">
    <name type="scientific">Aureimonas altamirensis DSM 21988</name>
    <dbReference type="NCBI Taxonomy" id="1121026"/>
    <lineage>
        <taxon>Bacteria</taxon>
        <taxon>Pseudomonadati</taxon>
        <taxon>Pseudomonadota</taxon>
        <taxon>Alphaproteobacteria</taxon>
        <taxon>Hyphomicrobiales</taxon>
        <taxon>Aurantimonadaceae</taxon>
        <taxon>Aureimonas</taxon>
    </lineage>
</organism>
<evidence type="ECO:0000256" key="1">
    <source>
        <dbReference type="ARBA" id="ARBA00022801"/>
    </source>
</evidence>
<reference evidence="3 4" key="1">
    <citation type="submission" date="2016-11" db="EMBL/GenBank/DDBJ databases">
        <authorList>
            <person name="Varghese N."/>
            <person name="Submissions S."/>
        </authorList>
    </citation>
    <scope>NUCLEOTIDE SEQUENCE [LARGE SCALE GENOMIC DNA]</scope>
    <source>
        <strain evidence="3 4">DSM 21988</strain>
    </source>
</reference>
<dbReference type="InterPro" id="IPR029058">
    <property type="entry name" value="AB_hydrolase_fold"/>
</dbReference>
<comment type="caution">
    <text evidence="3">The sequence shown here is derived from an EMBL/GenBank/DDBJ whole genome shotgun (WGS) entry which is preliminary data.</text>
</comment>
<dbReference type="SUPFAM" id="SSF53474">
    <property type="entry name" value="alpha/beta-Hydrolases"/>
    <property type="match status" value="1"/>
</dbReference>
<dbReference type="InterPro" id="IPR050266">
    <property type="entry name" value="AB_hydrolase_sf"/>
</dbReference>
<dbReference type="EMBL" id="FQZC01000002">
    <property type="protein sequence ID" value="SHJ16382.1"/>
    <property type="molecule type" value="Genomic_DNA"/>
</dbReference>
<evidence type="ECO:0000259" key="2">
    <source>
        <dbReference type="Pfam" id="PF12697"/>
    </source>
</evidence>
<dbReference type="InterPro" id="IPR000073">
    <property type="entry name" value="AB_hydrolase_1"/>
</dbReference>
<dbReference type="Pfam" id="PF12697">
    <property type="entry name" value="Abhydrolase_6"/>
    <property type="match status" value="1"/>
</dbReference>
<dbReference type="PANTHER" id="PTHR43798:SF31">
    <property type="entry name" value="AB HYDROLASE SUPERFAMILY PROTEIN YCLE"/>
    <property type="match status" value="1"/>
</dbReference>